<gene>
    <name evidence="1" type="ORF">PHET_12429</name>
</gene>
<organism evidence="1 2">
    <name type="scientific">Paragonimus heterotremus</name>
    <dbReference type="NCBI Taxonomy" id="100268"/>
    <lineage>
        <taxon>Eukaryota</taxon>
        <taxon>Metazoa</taxon>
        <taxon>Spiralia</taxon>
        <taxon>Lophotrochozoa</taxon>
        <taxon>Platyhelminthes</taxon>
        <taxon>Trematoda</taxon>
        <taxon>Digenea</taxon>
        <taxon>Plagiorchiida</taxon>
        <taxon>Troglotremata</taxon>
        <taxon>Troglotrematidae</taxon>
        <taxon>Paragonimus</taxon>
    </lineage>
</organism>
<dbReference type="Proteomes" id="UP000748531">
    <property type="component" value="Unassembled WGS sequence"/>
</dbReference>
<accession>A0A8J4SZY7</accession>
<sequence length="41" mass="4310">KAGLSKILGYGVIAGSSLGPPSYKNTTEPKCCRIEYFVCSA</sequence>
<feature type="non-terminal residue" evidence="1">
    <location>
        <position position="1"/>
    </location>
</feature>
<evidence type="ECO:0000313" key="2">
    <source>
        <dbReference type="Proteomes" id="UP000748531"/>
    </source>
</evidence>
<dbReference type="EMBL" id="LUCH01015733">
    <property type="protein sequence ID" value="KAF5395299.1"/>
    <property type="molecule type" value="Genomic_DNA"/>
</dbReference>
<reference evidence="1" key="1">
    <citation type="submission" date="2019-05" db="EMBL/GenBank/DDBJ databases">
        <title>Annotation for the trematode Paragonimus heterotremus.</title>
        <authorList>
            <person name="Choi Y.-J."/>
        </authorList>
    </citation>
    <scope>NUCLEOTIDE SEQUENCE</scope>
    <source>
        <strain evidence="1">LC</strain>
    </source>
</reference>
<comment type="caution">
    <text evidence="1">The sequence shown here is derived from an EMBL/GenBank/DDBJ whole genome shotgun (WGS) entry which is preliminary data.</text>
</comment>
<keyword evidence="2" id="KW-1185">Reference proteome</keyword>
<protein>
    <submittedName>
        <fullName evidence="1">Uncharacterized protein</fullName>
    </submittedName>
</protein>
<name>A0A8J4SZY7_9TREM</name>
<evidence type="ECO:0000313" key="1">
    <source>
        <dbReference type="EMBL" id="KAF5395299.1"/>
    </source>
</evidence>
<dbReference type="AlphaFoldDB" id="A0A8J4SZY7"/>
<proteinExistence type="predicted"/>